<comment type="caution">
    <text evidence="1">The sequence shown here is derived from an EMBL/GenBank/DDBJ whole genome shotgun (WGS) entry which is preliminary data.</text>
</comment>
<dbReference type="Proteomes" id="UP000236370">
    <property type="component" value="Unassembled WGS sequence"/>
</dbReference>
<organism evidence="1 2">
    <name type="scientific">Pan troglodytes</name>
    <name type="common">Chimpanzee</name>
    <dbReference type="NCBI Taxonomy" id="9598"/>
    <lineage>
        <taxon>Eukaryota</taxon>
        <taxon>Metazoa</taxon>
        <taxon>Chordata</taxon>
        <taxon>Craniata</taxon>
        <taxon>Vertebrata</taxon>
        <taxon>Euteleostomi</taxon>
        <taxon>Mammalia</taxon>
        <taxon>Eutheria</taxon>
        <taxon>Euarchontoglires</taxon>
        <taxon>Primates</taxon>
        <taxon>Haplorrhini</taxon>
        <taxon>Catarrhini</taxon>
        <taxon>Hominidae</taxon>
        <taxon>Pan</taxon>
    </lineage>
</organism>
<protein>
    <submittedName>
        <fullName evidence="1">ARHGEF9 isoform 38</fullName>
    </submittedName>
</protein>
<evidence type="ECO:0000313" key="2">
    <source>
        <dbReference type="Proteomes" id="UP000236370"/>
    </source>
</evidence>
<accession>A0A2J8L3S0</accession>
<feature type="non-terminal residue" evidence="1">
    <location>
        <position position="1"/>
    </location>
</feature>
<proteinExistence type="predicted"/>
<evidence type="ECO:0000313" key="1">
    <source>
        <dbReference type="EMBL" id="PNI41926.1"/>
    </source>
</evidence>
<reference evidence="1 2" key="1">
    <citation type="submission" date="2017-12" db="EMBL/GenBank/DDBJ databases">
        <title>High-resolution comparative analysis of great ape genomes.</title>
        <authorList>
            <person name="Pollen A."/>
            <person name="Hastie A."/>
            <person name="Hormozdiari F."/>
            <person name="Dougherty M."/>
            <person name="Liu R."/>
            <person name="Chaisson M."/>
            <person name="Hoppe E."/>
            <person name="Hill C."/>
            <person name="Pang A."/>
            <person name="Hillier L."/>
            <person name="Baker C."/>
            <person name="Armstrong J."/>
            <person name="Shendure J."/>
            <person name="Paten B."/>
            <person name="Wilson R."/>
            <person name="Chao H."/>
            <person name="Schneider V."/>
            <person name="Ventura M."/>
            <person name="Kronenberg Z."/>
            <person name="Murali S."/>
            <person name="Gordon D."/>
            <person name="Cantsilieris S."/>
            <person name="Munson K."/>
            <person name="Nelson B."/>
            <person name="Raja A."/>
            <person name="Underwood J."/>
            <person name="Diekhans M."/>
            <person name="Fiddes I."/>
            <person name="Haussler D."/>
            <person name="Eichler E."/>
        </authorList>
    </citation>
    <scope>NUCLEOTIDE SEQUENCE [LARGE SCALE GENOMIC DNA]</scope>
    <source>
        <strain evidence="1">Yerkes chimp pedigree #C0471</strain>
    </source>
</reference>
<sequence length="34" mass="4016">FEISENQKRQAAMTVRKVPKQKDIYPEEIVVIKV</sequence>
<dbReference type="AlphaFoldDB" id="A0A2J8L3S0"/>
<name>A0A2J8L3S0_PANTR</name>
<dbReference type="EMBL" id="NBAG03000314">
    <property type="protein sequence ID" value="PNI41926.1"/>
    <property type="molecule type" value="Genomic_DNA"/>
</dbReference>
<gene>
    <name evidence="1" type="ORF">CK820_G0033225</name>
</gene>